<accession>A0ABY3PMI8</accession>
<keyword evidence="3" id="KW-1003">Cell membrane</keyword>
<evidence type="ECO:0000256" key="2">
    <source>
        <dbReference type="ARBA" id="ARBA00008806"/>
    </source>
</evidence>
<evidence type="ECO:0000256" key="3">
    <source>
        <dbReference type="ARBA" id="ARBA00022475"/>
    </source>
</evidence>
<dbReference type="InterPro" id="IPR027417">
    <property type="entry name" value="P-loop_NTPase"/>
</dbReference>
<dbReference type="SUPFAM" id="SSF52540">
    <property type="entry name" value="P-loop containing nucleoside triphosphate hydrolases"/>
    <property type="match status" value="1"/>
</dbReference>
<dbReference type="InterPro" id="IPR051539">
    <property type="entry name" value="T4SS-coupling_protein"/>
</dbReference>
<comment type="similarity">
    <text evidence="2">Belongs to the VirD4/TraG family.</text>
</comment>
<evidence type="ECO:0000256" key="1">
    <source>
        <dbReference type="ARBA" id="ARBA00004651"/>
    </source>
</evidence>
<name>A0ABY3PMI8_9CYAN</name>
<organism evidence="7 8">
    <name type="scientific">Gloeobacter morelensis MG652769</name>
    <dbReference type="NCBI Taxonomy" id="2781736"/>
    <lineage>
        <taxon>Bacteria</taxon>
        <taxon>Bacillati</taxon>
        <taxon>Cyanobacteriota</taxon>
        <taxon>Cyanophyceae</taxon>
        <taxon>Gloeobacterales</taxon>
        <taxon>Gloeobacteraceae</taxon>
        <taxon>Gloeobacter</taxon>
        <taxon>Gloeobacter morelensis</taxon>
    </lineage>
</organism>
<dbReference type="RefSeq" id="WP_230841678.1">
    <property type="nucleotide sequence ID" value="NZ_CP063845.1"/>
</dbReference>
<proteinExistence type="inferred from homology"/>
<evidence type="ECO:0000256" key="4">
    <source>
        <dbReference type="ARBA" id="ARBA00022692"/>
    </source>
</evidence>
<dbReference type="EMBL" id="CP063845">
    <property type="protein sequence ID" value="UFP94627.1"/>
    <property type="molecule type" value="Genomic_DNA"/>
</dbReference>
<keyword evidence="5" id="KW-1133">Transmembrane helix</keyword>
<sequence length="536" mass="59214">MISDRNEHYRFGSAAFADARELADAGFFRQTPTALFVGFSGGKPLWYHGAGGLLLTAGARSGKLRDILAYNLCSGIYSGGSLLALDMKGELAAISQDQTPDGKFCAYWNPLGLHGLPQNRLNPVSYIRQGSNTLVSDVKVFTENMIPLSGSANGKYFELRARELVEALILTLVERHGALTLPDLYRVINLIPGNGEEWLDFAYGMHISAFPLARRVEEEINQSRKDTSSGGFQGILGEVFKGFSCLSDPVLLESVSPPYDFDCSALTDSSQRWQVYLMPPAEFVDAWSPVIKAIFVSAMIYKSRAPSAPQQTWILDECAQLNNFPLVVKLFTYGAGIGIRPWAVFQSTDQMNALGPNAKNIVTSSAALQIYFALREIGSAKDVSTMLGTQTLEFNDALQQGQSRLAKGRILQSLLTGEDPLAAGIAFNHFKQAEHHRSKQSRPLQTPDEVLNARRDSAFLFTDAVQHPVLAQRQAYYAQSFMAGRFHPNPYHPPADRVRVTLGLGRSGWLNVKREAVPRRFAHFPQYANGQWSVVR</sequence>
<evidence type="ECO:0000313" key="7">
    <source>
        <dbReference type="EMBL" id="UFP94627.1"/>
    </source>
</evidence>
<dbReference type="PANTHER" id="PTHR37937:SF1">
    <property type="entry name" value="CONJUGATIVE TRANSFER: DNA TRANSPORT"/>
    <property type="match status" value="1"/>
</dbReference>
<comment type="subcellular location">
    <subcellularLocation>
        <location evidence="1">Cell membrane</location>
        <topology evidence="1">Multi-pass membrane protein</topology>
    </subcellularLocation>
</comment>
<evidence type="ECO:0000256" key="6">
    <source>
        <dbReference type="ARBA" id="ARBA00023136"/>
    </source>
</evidence>
<keyword evidence="4" id="KW-0812">Transmembrane</keyword>
<reference evidence="7 8" key="1">
    <citation type="journal article" date="2021" name="Genome Biol. Evol.">
        <title>Complete Genome Sequencing of a Novel Gloeobacter Species from a Waterfall Cave in Mexico.</title>
        <authorList>
            <person name="Saw J.H."/>
            <person name="Cardona T."/>
            <person name="Montejano G."/>
        </authorList>
    </citation>
    <scope>NUCLEOTIDE SEQUENCE [LARGE SCALE GENOMIC DNA]</scope>
    <source>
        <strain evidence="7">MG652769</strain>
    </source>
</reference>
<dbReference type="InterPro" id="IPR003688">
    <property type="entry name" value="TraG/VirD4"/>
</dbReference>
<keyword evidence="8" id="KW-1185">Reference proteome</keyword>
<protein>
    <submittedName>
        <fullName evidence="7">Type IV secretory system conjugative DNA transfer family protein</fullName>
    </submittedName>
</protein>
<gene>
    <name evidence="7" type="ORF">ISF26_23330</name>
</gene>
<dbReference type="PANTHER" id="PTHR37937">
    <property type="entry name" value="CONJUGATIVE TRANSFER: DNA TRANSPORT"/>
    <property type="match status" value="1"/>
</dbReference>
<dbReference type="Proteomes" id="UP001054846">
    <property type="component" value="Chromosome"/>
</dbReference>
<evidence type="ECO:0000313" key="8">
    <source>
        <dbReference type="Proteomes" id="UP001054846"/>
    </source>
</evidence>
<dbReference type="Pfam" id="PF02534">
    <property type="entry name" value="T4SS-DNA_transf"/>
    <property type="match status" value="1"/>
</dbReference>
<dbReference type="Gene3D" id="3.40.50.300">
    <property type="entry name" value="P-loop containing nucleotide triphosphate hydrolases"/>
    <property type="match status" value="1"/>
</dbReference>
<keyword evidence="6" id="KW-0472">Membrane</keyword>
<evidence type="ECO:0000256" key="5">
    <source>
        <dbReference type="ARBA" id="ARBA00022989"/>
    </source>
</evidence>